<feature type="domain" description="Tetracyclin repressor-like C-terminal" evidence="5">
    <location>
        <begin position="65"/>
        <end position="162"/>
    </location>
</feature>
<evidence type="ECO:0000256" key="2">
    <source>
        <dbReference type="ARBA" id="ARBA00023125"/>
    </source>
</evidence>
<name>A0ABP8Z7U3_9MICO</name>
<organism evidence="6 7">
    <name type="scientific">Amnibacterium soli</name>
    <dbReference type="NCBI Taxonomy" id="1282736"/>
    <lineage>
        <taxon>Bacteria</taxon>
        <taxon>Bacillati</taxon>
        <taxon>Actinomycetota</taxon>
        <taxon>Actinomycetes</taxon>
        <taxon>Micrococcales</taxon>
        <taxon>Microbacteriaceae</taxon>
        <taxon>Amnibacterium</taxon>
    </lineage>
</organism>
<evidence type="ECO:0000313" key="6">
    <source>
        <dbReference type="EMBL" id="GAA4748909.1"/>
    </source>
</evidence>
<gene>
    <name evidence="6" type="ORF">GCM10025783_21330</name>
</gene>
<feature type="domain" description="HTH tetR-type" evidence="4">
    <location>
        <begin position="5"/>
        <end position="40"/>
    </location>
</feature>
<dbReference type="InterPro" id="IPR011075">
    <property type="entry name" value="TetR_C"/>
</dbReference>
<reference evidence="7" key="1">
    <citation type="journal article" date="2019" name="Int. J. Syst. Evol. Microbiol.">
        <title>The Global Catalogue of Microorganisms (GCM) 10K type strain sequencing project: providing services to taxonomists for standard genome sequencing and annotation.</title>
        <authorList>
            <consortium name="The Broad Institute Genomics Platform"/>
            <consortium name="The Broad Institute Genome Sequencing Center for Infectious Disease"/>
            <person name="Wu L."/>
            <person name="Ma J."/>
        </authorList>
    </citation>
    <scope>NUCLEOTIDE SEQUENCE [LARGE SCALE GENOMIC DNA]</scope>
    <source>
        <strain evidence="7">JCM 19015</strain>
    </source>
</reference>
<evidence type="ECO:0000259" key="4">
    <source>
        <dbReference type="Pfam" id="PF00440"/>
    </source>
</evidence>
<evidence type="ECO:0000313" key="7">
    <source>
        <dbReference type="Proteomes" id="UP001500121"/>
    </source>
</evidence>
<proteinExistence type="predicted"/>
<keyword evidence="3" id="KW-0804">Transcription</keyword>
<sequence>MRLLQTGPDVPTVAEIASAADVYPNQITHHFGSKDRLFVEAAFALLLRDTDRLQAAGRRMQTAESFRAALARTALAMPSLRHVVVALSLARENEDVREEVRRAIGILFRQSERYLDRMLQRHGWRSEHGTARDVTTFWSATFGAVLLSAGGIPGGPSEVGLAATMTIRADA</sequence>
<keyword evidence="1" id="KW-0805">Transcription regulation</keyword>
<dbReference type="InterPro" id="IPR036271">
    <property type="entry name" value="Tet_transcr_reg_TetR-rel_C_sf"/>
</dbReference>
<dbReference type="SUPFAM" id="SSF48498">
    <property type="entry name" value="Tetracyclin repressor-like, C-terminal domain"/>
    <property type="match status" value="1"/>
</dbReference>
<dbReference type="InterPro" id="IPR009057">
    <property type="entry name" value="Homeodomain-like_sf"/>
</dbReference>
<evidence type="ECO:0000256" key="3">
    <source>
        <dbReference type="ARBA" id="ARBA00023163"/>
    </source>
</evidence>
<protein>
    <recommendedName>
        <fullName evidence="8">TetR family transcriptional regulator</fullName>
    </recommendedName>
</protein>
<evidence type="ECO:0008006" key="8">
    <source>
        <dbReference type="Google" id="ProtNLM"/>
    </source>
</evidence>
<evidence type="ECO:0000259" key="5">
    <source>
        <dbReference type="Pfam" id="PF16914"/>
    </source>
</evidence>
<dbReference type="Gene3D" id="1.10.357.10">
    <property type="entry name" value="Tetracycline Repressor, domain 2"/>
    <property type="match status" value="1"/>
</dbReference>
<dbReference type="Pfam" id="PF00440">
    <property type="entry name" value="TetR_N"/>
    <property type="match status" value="1"/>
</dbReference>
<accession>A0ABP8Z7U3</accession>
<keyword evidence="7" id="KW-1185">Reference proteome</keyword>
<dbReference type="Proteomes" id="UP001500121">
    <property type="component" value="Unassembled WGS sequence"/>
</dbReference>
<keyword evidence="2" id="KW-0238">DNA-binding</keyword>
<dbReference type="EMBL" id="BAABLP010000004">
    <property type="protein sequence ID" value="GAA4748909.1"/>
    <property type="molecule type" value="Genomic_DNA"/>
</dbReference>
<comment type="caution">
    <text evidence="6">The sequence shown here is derived from an EMBL/GenBank/DDBJ whole genome shotgun (WGS) entry which is preliminary data.</text>
</comment>
<dbReference type="InterPro" id="IPR001647">
    <property type="entry name" value="HTH_TetR"/>
</dbReference>
<dbReference type="Pfam" id="PF16914">
    <property type="entry name" value="TetR_C_12"/>
    <property type="match status" value="1"/>
</dbReference>
<evidence type="ECO:0000256" key="1">
    <source>
        <dbReference type="ARBA" id="ARBA00023015"/>
    </source>
</evidence>
<dbReference type="SUPFAM" id="SSF46689">
    <property type="entry name" value="Homeodomain-like"/>
    <property type="match status" value="1"/>
</dbReference>